<keyword evidence="2" id="KW-1185">Reference proteome</keyword>
<sequence length="216" mass="24376">MPRARRWTDEELVAAVAASRNLAEVCRALGLRPGRYDWLRAHIARVGADASHLPGPVEGRRRHHWTDDDLAAAVRDAETVSAVLRRLGYAPSGGMHRLVVGHIRRLGLDTTHFRGQTWSRGRPAATRAPRPLSEVLVRNSPMRNTGHLRKRLVAAGLKEARCERCGLVRWRDRPLPLHLDHVNGDHTDNRLENLRILCPNCHAQTTTWCVRKSRPA</sequence>
<organism evidence="1 2">
    <name type="scientific">Pseudonocardia alni</name>
    <name type="common">Amycolata alni</name>
    <dbReference type="NCBI Taxonomy" id="33907"/>
    <lineage>
        <taxon>Bacteria</taxon>
        <taxon>Bacillati</taxon>
        <taxon>Actinomycetota</taxon>
        <taxon>Actinomycetes</taxon>
        <taxon>Pseudonocardiales</taxon>
        <taxon>Pseudonocardiaceae</taxon>
        <taxon>Pseudonocardia</taxon>
    </lineage>
</organism>
<evidence type="ECO:0000313" key="2">
    <source>
        <dbReference type="Proteomes" id="UP000549695"/>
    </source>
</evidence>
<evidence type="ECO:0000313" key="1">
    <source>
        <dbReference type="EMBL" id="NYG01652.1"/>
    </source>
</evidence>
<reference evidence="1 2" key="1">
    <citation type="submission" date="2020-07" db="EMBL/GenBank/DDBJ databases">
        <title>Sequencing the genomes of 1000 actinobacteria strains.</title>
        <authorList>
            <person name="Klenk H.-P."/>
        </authorList>
    </citation>
    <scope>NUCLEOTIDE SEQUENCE [LARGE SCALE GENOMIC DNA]</scope>
    <source>
        <strain evidence="1 2">DSM 44749</strain>
    </source>
</reference>
<dbReference type="Proteomes" id="UP000549695">
    <property type="component" value="Unassembled WGS sequence"/>
</dbReference>
<evidence type="ECO:0008006" key="3">
    <source>
        <dbReference type="Google" id="ProtNLM"/>
    </source>
</evidence>
<dbReference type="CDD" id="cd00085">
    <property type="entry name" value="HNHc"/>
    <property type="match status" value="1"/>
</dbReference>
<dbReference type="GeneID" id="98051713"/>
<dbReference type="EMBL" id="JACCCZ010000001">
    <property type="protein sequence ID" value="NYG01652.1"/>
    <property type="molecule type" value="Genomic_DNA"/>
</dbReference>
<dbReference type="InterPro" id="IPR003615">
    <property type="entry name" value="HNH_nuc"/>
</dbReference>
<accession>A0A852W894</accession>
<proteinExistence type="predicted"/>
<gene>
    <name evidence="1" type="ORF">HDA37_001937</name>
</gene>
<name>A0A852W894_PSEA5</name>
<comment type="caution">
    <text evidence="1">The sequence shown here is derived from an EMBL/GenBank/DDBJ whole genome shotgun (WGS) entry which is preliminary data.</text>
</comment>
<dbReference type="AlphaFoldDB" id="A0A852W894"/>
<protein>
    <recommendedName>
        <fullName evidence="3">HNH endonuclease</fullName>
    </recommendedName>
</protein>
<dbReference type="RefSeq" id="WP_179760888.1">
    <property type="nucleotide sequence ID" value="NZ_BAAAJZ010000015.1"/>
</dbReference>